<sequence>FGAGLGFKLDPYPPAHYTRRQCLGLAELQDFKD</sequence>
<gene>
    <name evidence="1" type="ORF">S01H1_81042</name>
</gene>
<feature type="non-terminal residue" evidence="1">
    <location>
        <position position="1"/>
    </location>
</feature>
<name>X0Y7J4_9ZZZZ</name>
<proteinExistence type="predicted"/>
<dbReference type="AlphaFoldDB" id="X0Y7J4"/>
<comment type="caution">
    <text evidence="1">The sequence shown here is derived from an EMBL/GenBank/DDBJ whole genome shotgun (WGS) entry which is preliminary data.</text>
</comment>
<protein>
    <submittedName>
        <fullName evidence="1">Uncharacterized protein</fullName>
    </submittedName>
</protein>
<reference evidence="1" key="1">
    <citation type="journal article" date="2014" name="Front. Microbiol.">
        <title>High frequency of phylogenetically diverse reductive dehalogenase-homologous genes in deep subseafloor sedimentary metagenomes.</title>
        <authorList>
            <person name="Kawai M."/>
            <person name="Futagami T."/>
            <person name="Toyoda A."/>
            <person name="Takaki Y."/>
            <person name="Nishi S."/>
            <person name="Hori S."/>
            <person name="Arai W."/>
            <person name="Tsubouchi T."/>
            <person name="Morono Y."/>
            <person name="Uchiyama I."/>
            <person name="Ito T."/>
            <person name="Fujiyama A."/>
            <person name="Inagaki F."/>
            <person name="Takami H."/>
        </authorList>
    </citation>
    <scope>NUCLEOTIDE SEQUENCE</scope>
    <source>
        <strain evidence="1">Expedition CK06-06</strain>
    </source>
</reference>
<evidence type="ECO:0000313" key="1">
    <source>
        <dbReference type="EMBL" id="GAG51735.1"/>
    </source>
</evidence>
<dbReference type="EMBL" id="BARS01054798">
    <property type="protein sequence ID" value="GAG51735.1"/>
    <property type="molecule type" value="Genomic_DNA"/>
</dbReference>
<accession>X0Y7J4</accession>
<organism evidence="1">
    <name type="scientific">marine sediment metagenome</name>
    <dbReference type="NCBI Taxonomy" id="412755"/>
    <lineage>
        <taxon>unclassified sequences</taxon>
        <taxon>metagenomes</taxon>
        <taxon>ecological metagenomes</taxon>
    </lineage>
</organism>